<organism evidence="2 3">
    <name type="scientific">Adiantum capillus-veneris</name>
    <name type="common">Maidenhair fern</name>
    <dbReference type="NCBI Taxonomy" id="13818"/>
    <lineage>
        <taxon>Eukaryota</taxon>
        <taxon>Viridiplantae</taxon>
        <taxon>Streptophyta</taxon>
        <taxon>Embryophyta</taxon>
        <taxon>Tracheophyta</taxon>
        <taxon>Polypodiopsida</taxon>
        <taxon>Polypodiidae</taxon>
        <taxon>Polypodiales</taxon>
        <taxon>Pteridineae</taxon>
        <taxon>Pteridaceae</taxon>
        <taxon>Vittarioideae</taxon>
        <taxon>Adiantum</taxon>
    </lineage>
</organism>
<feature type="compositionally biased region" description="Basic and acidic residues" evidence="1">
    <location>
        <begin position="94"/>
        <end position="103"/>
    </location>
</feature>
<name>A0A9D4U574_ADICA</name>
<sequence length="144" mass="15752">RERERLGGSDMVGSALSVAEKVTSALKQALKWVKPPWKISGPVASPEYLDPVPGALEYRVFSPASNPKEAIIPQSEPDRVLNITYYTRDPRRAFALAAKKETDNTEPTTNEQDSSPVPKNPSPTYFVLGARVPIGDNPNGGYQK</sequence>
<dbReference type="EMBL" id="JABFUD020000024">
    <property type="protein sequence ID" value="KAI5060674.1"/>
    <property type="molecule type" value="Genomic_DNA"/>
</dbReference>
<gene>
    <name evidence="2" type="ORF">GOP47_0025094</name>
</gene>
<dbReference type="PANTHER" id="PTHR36391">
    <property type="entry name" value="FURRY"/>
    <property type="match status" value="1"/>
</dbReference>
<evidence type="ECO:0000313" key="3">
    <source>
        <dbReference type="Proteomes" id="UP000886520"/>
    </source>
</evidence>
<dbReference type="PANTHER" id="PTHR36391:SF1">
    <property type="entry name" value="FURRY"/>
    <property type="match status" value="1"/>
</dbReference>
<dbReference type="Proteomes" id="UP000886520">
    <property type="component" value="Chromosome 24"/>
</dbReference>
<comment type="caution">
    <text evidence="2">The sequence shown here is derived from an EMBL/GenBank/DDBJ whole genome shotgun (WGS) entry which is preliminary data.</text>
</comment>
<dbReference type="AlphaFoldDB" id="A0A9D4U574"/>
<evidence type="ECO:0000256" key="1">
    <source>
        <dbReference type="SAM" id="MobiDB-lite"/>
    </source>
</evidence>
<feature type="compositionally biased region" description="Polar residues" evidence="1">
    <location>
        <begin position="105"/>
        <end position="117"/>
    </location>
</feature>
<keyword evidence="3" id="KW-1185">Reference proteome</keyword>
<protein>
    <submittedName>
        <fullName evidence="2">Uncharacterized protein</fullName>
    </submittedName>
</protein>
<proteinExistence type="predicted"/>
<dbReference type="OrthoDB" id="1904516at2759"/>
<feature type="region of interest" description="Disordered" evidence="1">
    <location>
        <begin position="94"/>
        <end position="144"/>
    </location>
</feature>
<feature type="non-terminal residue" evidence="2">
    <location>
        <position position="144"/>
    </location>
</feature>
<evidence type="ECO:0000313" key="2">
    <source>
        <dbReference type="EMBL" id="KAI5060674.1"/>
    </source>
</evidence>
<reference evidence="2" key="1">
    <citation type="submission" date="2021-01" db="EMBL/GenBank/DDBJ databases">
        <title>Adiantum capillus-veneris genome.</title>
        <authorList>
            <person name="Fang Y."/>
            <person name="Liao Q."/>
        </authorList>
    </citation>
    <scope>NUCLEOTIDE SEQUENCE</scope>
    <source>
        <strain evidence="2">H3</strain>
        <tissue evidence="2">Leaf</tissue>
    </source>
</reference>
<accession>A0A9D4U574</accession>